<evidence type="ECO:0000313" key="1">
    <source>
        <dbReference type="Proteomes" id="UP000887565"/>
    </source>
</evidence>
<evidence type="ECO:0000313" key="2">
    <source>
        <dbReference type="WBParaSite" id="nRc.2.0.1.t32434-RA"/>
    </source>
</evidence>
<dbReference type="WBParaSite" id="nRc.2.0.1.t32434-RA">
    <property type="protein sequence ID" value="nRc.2.0.1.t32434-RA"/>
    <property type="gene ID" value="nRc.2.0.1.g32434"/>
</dbReference>
<protein>
    <submittedName>
        <fullName evidence="2">Uncharacterized protein</fullName>
    </submittedName>
</protein>
<reference evidence="2" key="1">
    <citation type="submission" date="2022-11" db="UniProtKB">
        <authorList>
            <consortium name="WormBaseParasite"/>
        </authorList>
    </citation>
    <scope>IDENTIFICATION</scope>
</reference>
<organism evidence="1 2">
    <name type="scientific">Romanomermis culicivorax</name>
    <name type="common">Nematode worm</name>
    <dbReference type="NCBI Taxonomy" id="13658"/>
    <lineage>
        <taxon>Eukaryota</taxon>
        <taxon>Metazoa</taxon>
        <taxon>Ecdysozoa</taxon>
        <taxon>Nematoda</taxon>
        <taxon>Enoplea</taxon>
        <taxon>Dorylaimia</taxon>
        <taxon>Mermithida</taxon>
        <taxon>Mermithoidea</taxon>
        <taxon>Mermithidae</taxon>
        <taxon>Romanomermis</taxon>
    </lineage>
</organism>
<keyword evidence="1" id="KW-1185">Reference proteome</keyword>
<accession>A0A915K292</accession>
<name>A0A915K292_ROMCU</name>
<dbReference type="Proteomes" id="UP000887565">
    <property type="component" value="Unplaced"/>
</dbReference>
<sequence>MAGENTIADVYREFEHLLSGISGPGPFAVIAARSGWIKRKSKLSIRQHEWCNASLRNARELKNDKK</sequence>
<dbReference type="AlphaFoldDB" id="A0A915K292"/>
<proteinExistence type="predicted"/>